<feature type="domain" description="Endonuclease/exonuclease/phosphatase" evidence="1">
    <location>
        <begin position="7"/>
        <end position="253"/>
    </location>
</feature>
<accession>A0ABY5AHB9</accession>
<dbReference type="Pfam" id="PF03372">
    <property type="entry name" value="Exo_endo_phos"/>
    <property type="match status" value="1"/>
</dbReference>
<evidence type="ECO:0000313" key="3">
    <source>
        <dbReference type="Proteomes" id="UP001056109"/>
    </source>
</evidence>
<keyword evidence="2" id="KW-0378">Hydrolase</keyword>
<reference evidence="2" key="1">
    <citation type="submission" date="2022-06" db="EMBL/GenBank/DDBJ databases">
        <title>Complete Genome Sequence of Arcanobacterium pinnipediorum strain DSM 28752 isolated from a harbour seal.</title>
        <authorList>
            <person name="Borowiak M."/>
            <person name="Kreitlow A."/>
            <person name="Alssahen M."/>
            <person name="Malorny B."/>
            <person name="Laemmler C."/>
            <person name="Prenger-Berninghoff E."/>
            <person name="Siebert U."/>
            <person name="Ploetz M."/>
            <person name="Abdulmawjood A."/>
        </authorList>
    </citation>
    <scope>NUCLEOTIDE SEQUENCE</scope>
    <source>
        <strain evidence="2">DSM 28752</strain>
    </source>
</reference>
<dbReference type="EMBL" id="CP099547">
    <property type="protein sequence ID" value="USR79593.1"/>
    <property type="molecule type" value="Genomic_DNA"/>
</dbReference>
<dbReference type="Gene3D" id="3.60.10.10">
    <property type="entry name" value="Endonuclease/exonuclease/phosphatase"/>
    <property type="match status" value="1"/>
</dbReference>
<proteinExistence type="predicted"/>
<evidence type="ECO:0000313" key="2">
    <source>
        <dbReference type="EMBL" id="USR79593.1"/>
    </source>
</evidence>
<dbReference type="GO" id="GO:0004519">
    <property type="term" value="F:endonuclease activity"/>
    <property type="evidence" value="ECO:0007669"/>
    <property type="project" value="UniProtKB-KW"/>
</dbReference>
<dbReference type="InterPro" id="IPR005135">
    <property type="entry name" value="Endo/exonuclease/phosphatase"/>
</dbReference>
<keyword evidence="2" id="KW-0255">Endonuclease</keyword>
<dbReference type="InterPro" id="IPR036691">
    <property type="entry name" value="Endo/exonu/phosph_ase_sf"/>
</dbReference>
<keyword evidence="2" id="KW-0540">Nuclease</keyword>
<evidence type="ECO:0000259" key="1">
    <source>
        <dbReference type="Pfam" id="PF03372"/>
    </source>
</evidence>
<dbReference type="Proteomes" id="UP001056109">
    <property type="component" value="Chromosome"/>
</dbReference>
<organism evidence="2 3">
    <name type="scientific">Arcanobacterium pinnipediorum</name>
    <dbReference type="NCBI Taxonomy" id="1503041"/>
    <lineage>
        <taxon>Bacteria</taxon>
        <taxon>Bacillati</taxon>
        <taxon>Actinomycetota</taxon>
        <taxon>Actinomycetes</taxon>
        <taxon>Actinomycetales</taxon>
        <taxon>Actinomycetaceae</taxon>
        <taxon>Arcanobacterium</taxon>
    </lineage>
</organism>
<dbReference type="RefSeq" id="WP_252673460.1">
    <property type="nucleotide sequence ID" value="NZ_CP099547.1"/>
</dbReference>
<name>A0ABY5AHB9_9ACTO</name>
<gene>
    <name evidence="2" type="ORF">NG665_00940</name>
</gene>
<dbReference type="InterPro" id="IPR051916">
    <property type="entry name" value="GPI-anchor_lipid_remodeler"/>
</dbReference>
<dbReference type="SUPFAM" id="SSF56219">
    <property type="entry name" value="DNase I-like"/>
    <property type="match status" value="1"/>
</dbReference>
<dbReference type="PANTHER" id="PTHR14859:SF1">
    <property type="entry name" value="PGAP2-INTERACTING PROTEIN"/>
    <property type="match status" value="1"/>
</dbReference>
<protein>
    <submittedName>
        <fullName evidence="2">Endonuclease/exonuclease/phosphatase family protein</fullName>
    </submittedName>
</protein>
<dbReference type="PANTHER" id="PTHR14859">
    <property type="entry name" value="CALCOFLUOR WHITE HYPERSENSITIVE PROTEIN PRECURSOR"/>
    <property type="match status" value="1"/>
</dbReference>
<sequence length="264" mass="28382">MTIRCATLNLEHGRPARVVPGGTANGAAEFERAVARIGQIGLDVFTVQEADGPARARLLRPGSQHLGHVATLGHRLAMHHVYAPSAFGYGVGIVSRFPIRAARYLRLPPIVKPVYRRDDGSVAVRWPEPRVALFGLLQTPSGPLLVGTTHLDIDQVAAPRQFQIAAKGLAVAARAWGLAATTPMLLTGDMNMRPENIAQAVADISADESVPGRVLAAGKTYPHRDPLWQIDHMLGYRMSAESSFVLDTAISDHCGLVADLVVSW</sequence>
<keyword evidence="3" id="KW-1185">Reference proteome</keyword>